<keyword evidence="3" id="KW-0520">NAD</keyword>
<dbReference type="InterPro" id="IPR036291">
    <property type="entry name" value="NAD(P)-bd_dom_sf"/>
</dbReference>
<keyword evidence="8" id="KW-1185">Reference proteome</keyword>
<dbReference type="GO" id="GO:0050661">
    <property type="term" value="F:NADP binding"/>
    <property type="evidence" value="ECO:0007669"/>
    <property type="project" value="InterPro"/>
</dbReference>
<dbReference type="InterPro" id="IPR015815">
    <property type="entry name" value="HIBADH-related"/>
</dbReference>
<comment type="similarity">
    <text evidence="1">Belongs to the HIBADH-related family.</text>
</comment>
<dbReference type="InterPro" id="IPR013328">
    <property type="entry name" value="6PGD_dom2"/>
</dbReference>
<sequence>MSESTARVGVLGLGAIGLPIAQRLRDAGFDVAVHDADPARASLVPEAEAGAEAVLACGTLCVVTPDEAALLELIQDGGELRTGAVETVILVSTVLPERARETSALLAERDILLVEAPVSGGPDRARAGELTVLVGSDADASRARPVIDALASRVFPVGRVGAASAVKLANQLVLFSALTALHDGLALAAANGVSEEDALAVLAESTGDTWAGRHLAFFDELAQSYDEAGTPAEARPWRKDLAEFARAALAAGVDASHAAALVAGAGDRIEAHARTSGQPETNDTTTHGGNA</sequence>
<evidence type="ECO:0000256" key="2">
    <source>
        <dbReference type="ARBA" id="ARBA00023002"/>
    </source>
</evidence>
<dbReference type="Pfam" id="PF14833">
    <property type="entry name" value="NAD_binding_11"/>
    <property type="match status" value="1"/>
</dbReference>
<evidence type="ECO:0000256" key="4">
    <source>
        <dbReference type="PIRSR" id="PIRSR000103-1"/>
    </source>
</evidence>
<dbReference type="PIRSF" id="PIRSF000103">
    <property type="entry name" value="HIBADH"/>
    <property type="match status" value="1"/>
</dbReference>
<protein>
    <submittedName>
        <fullName evidence="7">NAD(P)-dependent oxidoreductase</fullName>
    </submittedName>
</protein>
<dbReference type="EMBL" id="SPQB01000032">
    <property type="protein sequence ID" value="TFU32203.1"/>
    <property type="molecule type" value="Genomic_DNA"/>
</dbReference>
<dbReference type="InterPro" id="IPR029154">
    <property type="entry name" value="HIBADH-like_NADP-bd"/>
</dbReference>
<dbReference type="Proteomes" id="UP000298358">
    <property type="component" value="Unassembled WGS sequence"/>
</dbReference>
<evidence type="ECO:0000313" key="8">
    <source>
        <dbReference type="Proteomes" id="UP000298358"/>
    </source>
</evidence>
<reference evidence="7 8" key="1">
    <citation type="submission" date="2019-03" db="EMBL/GenBank/DDBJ databases">
        <title>Diversity of the mouse oral microbiome.</title>
        <authorList>
            <person name="Joseph S."/>
            <person name="Aduse-Opoku J."/>
            <person name="Curtis M."/>
            <person name="Wade W."/>
            <person name="Hashim A."/>
        </authorList>
    </citation>
    <scope>NUCLEOTIDE SEQUENCE [LARGE SCALE GENOMIC DNA]</scope>
    <source>
        <strain evidence="7 8">P1012</strain>
    </source>
</reference>
<dbReference type="RefSeq" id="WP_135115009.1">
    <property type="nucleotide sequence ID" value="NZ_JADGLL010000032.1"/>
</dbReference>
<dbReference type="OrthoDB" id="3185659at2"/>
<dbReference type="SUPFAM" id="SSF51735">
    <property type="entry name" value="NAD(P)-binding Rossmann-fold domains"/>
    <property type="match status" value="1"/>
</dbReference>
<keyword evidence="2" id="KW-0560">Oxidoreductase</keyword>
<gene>
    <name evidence="7" type="ORF">E4U02_11650</name>
</gene>
<accession>A0A4Y9FSI6</accession>
<dbReference type="Gene3D" id="3.40.50.720">
    <property type="entry name" value="NAD(P)-binding Rossmann-like Domain"/>
    <property type="match status" value="1"/>
</dbReference>
<evidence type="ECO:0000313" key="7">
    <source>
        <dbReference type="EMBL" id="TFU32203.1"/>
    </source>
</evidence>
<dbReference type="GO" id="GO:0051287">
    <property type="term" value="F:NAD binding"/>
    <property type="evidence" value="ECO:0007669"/>
    <property type="project" value="InterPro"/>
</dbReference>
<dbReference type="GO" id="GO:0016491">
    <property type="term" value="F:oxidoreductase activity"/>
    <property type="evidence" value="ECO:0007669"/>
    <property type="project" value="UniProtKB-KW"/>
</dbReference>
<dbReference type="InterPro" id="IPR006115">
    <property type="entry name" value="6PGDH_NADP-bd"/>
</dbReference>
<evidence type="ECO:0000259" key="6">
    <source>
        <dbReference type="Pfam" id="PF14833"/>
    </source>
</evidence>
<dbReference type="InterPro" id="IPR008927">
    <property type="entry name" value="6-PGluconate_DH-like_C_sf"/>
</dbReference>
<dbReference type="PANTHER" id="PTHR43060">
    <property type="entry name" value="3-HYDROXYISOBUTYRATE DEHYDROGENASE-LIKE 1, MITOCHONDRIAL-RELATED"/>
    <property type="match status" value="1"/>
</dbReference>
<name>A0A4Y9FSI6_9MICO</name>
<feature type="domain" description="6-phosphogluconate dehydrogenase NADP-binding" evidence="5">
    <location>
        <begin position="7"/>
        <end position="158"/>
    </location>
</feature>
<comment type="caution">
    <text evidence="7">The sequence shown here is derived from an EMBL/GenBank/DDBJ whole genome shotgun (WGS) entry which is preliminary data.</text>
</comment>
<evidence type="ECO:0000256" key="1">
    <source>
        <dbReference type="ARBA" id="ARBA00009080"/>
    </source>
</evidence>
<dbReference type="Gene3D" id="1.10.1040.10">
    <property type="entry name" value="N-(1-d-carboxylethyl)-l-norvaline Dehydrogenase, domain 2"/>
    <property type="match status" value="1"/>
</dbReference>
<evidence type="ECO:0000256" key="3">
    <source>
        <dbReference type="ARBA" id="ARBA00023027"/>
    </source>
</evidence>
<evidence type="ECO:0000259" key="5">
    <source>
        <dbReference type="Pfam" id="PF03446"/>
    </source>
</evidence>
<feature type="active site" evidence="4">
    <location>
        <position position="167"/>
    </location>
</feature>
<dbReference type="PANTHER" id="PTHR43060:SF15">
    <property type="entry name" value="3-HYDROXYISOBUTYRATE DEHYDROGENASE-LIKE 1, MITOCHONDRIAL-RELATED"/>
    <property type="match status" value="1"/>
</dbReference>
<dbReference type="Pfam" id="PF03446">
    <property type="entry name" value="NAD_binding_2"/>
    <property type="match status" value="1"/>
</dbReference>
<dbReference type="AlphaFoldDB" id="A0A4Y9FSI6"/>
<organism evidence="7 8">
    <name type="scientific">Microbacterium paludicola</name>
    <dbReference type="NCBI Taxonomy" id="300019"/>
    <lineage>
        <taxon>Bacteria</taxon>
        <taxon>Bacillati</taxon>
        <taxon>Actinomycetota</taxon>
        <taxon>Actinomycetes</taxon>
        <taxon>Micrococcales</taxon>
        <taxon>Microbacteriaceae</taxon>
        <taxon>Microbacterium</taxon>
    </lineage>
</organism>
<proteinExistence type="inferred from homology"/>
<dbReference type="SUPFAM" id="SSF48179">
    <property type="entry name" value="6-phosphogluconate dehydrogenase C-terminal domain-like"/>
    <property type="match status" value="1"/>
</dbReference>
<feature type="domain" description="3-hydroxyisobutyrate dehydrogenase-like NAD-binding" evidence="6">
    <location>
        <begin position="161"/>
        <end position="256"/>
    </location>
</feature>